<name>A0A7H0LER5_9SPHN</name>
<dbReference type="AlphaFoldDB" id="A0A7H0LER5"/>
<sequence length="111" mass="11652">MAVLRMIFLLVAALCWANALIIAGNGAVMSDGSAVLLISLTVAMVYALIGTLTFFTQLYLMRVLNQARDAAAPLRRLTLCLVLGALSVGLVMLLSLSAIAQRIGEGVAIFG</sequence>
<reference evidence="2 3" key="1">
    <citation type="submission" date="2020-09" db="EMBL/GenBank/DDBJ databases">
        <title>Sphingomonas sp., a new species isolated from pork steak.</title>
        <authorList>
            <person name="Heidler von Heilborn D."/>
        </authorList>
    </citation>
    <scope>NUCLEOTIDE SEQUENCE [LARGE SCALE GENOMIC DNA]</scope>
    <source>
        <strain evidence="3">S8-3T</strain>
    </source>
</reference>
<keyword evidence="1" id="KW-0472">Membrane</keyword>
<dbReference type="KEGG" id="spap:H3Z74_15520"/>
<evidence type="ECO:0000313" key="3">
    <source>
        <dbReference type="Proteomes" id="UP000516148"/>
    </source>
</evidence>
<evidence type="ECO:0000256" key="1">
    <source>
        <dbReference type="SAM" id="Phobius"/>
    </source>
</evidence>
<dbReference type="EMBL" id="CP061038">
    <property type="protein sequence ID" value="QNQ08168.1"/>
    <property type="molecule type" value="Genomic_DNA"/>
</dbReference>
<feature type="transmembrane region" description="Helical" evidence="1">
    <location>
        <begin position="35"/>
        <end position="56"/>
    </location>
</feature>
<feature type="transmembrane region" description="Helical" evidence="1">
    <location>
        <begin position="77"/>
        <end position="100"/>
    </location>
</feature>
<evidence type="ECO:0000313" key="2">
    <source>
        <dbReference type="EMBL" id="QNQ08168.1"/>
    </source>
</evidence>
<dbReference type="RefSeq" id="WP_187760497.1">
    <property type="nucleotide sequence ID" value="NZ_CP061038.1"/>
</dbReference>
<proteinExistence type="predicted"/>
<keyword evidence="1" id="KW-0812">Transmembrane</keyword>
<dbReference type="Proteomes" id="UP000516148">
    <property type="component" value="Chromosome"/>
</dbReference>
<accession>A0A7H0LER5</accession>
<gene>
    <name evidence="2" type="ORF">H3Z74_15520</name>
</gene>
<protein>
    <submittedName>
        <fullName evidence="2">Uncharacterized protein</fullName>
    </submittedName>
</protein>
<keyword evidence="1" id="KW-1133">Transmembrane helix</keyword>
<organism evidence="2 3">
    <name type="scientific">Sphingomonas alpina</name>
    <dbReference type="NCBI Taxonomy" id="653931"/>
    <lineage>
        <taxon>Bacteria</taxon>
        <taxon>Pseudomonadati</taxon>
        <taxon>Pseudomonadota</taxon>
        <taxon>Alphaproteobacteria</taxon>
        <taxon>Sphingomonadales</taxon>
        <taxon>Sphingomonadaceae</taxon>
        <taxon>Sphingomonas</taxon>
    </lineage>
</organism>
<keyword evidence="3" id="KW-1185">Reference proteome</keyword>